<dbReference type="Gene3D" id="2.60.120.10">
    <property type="entry name" value="Jelly Rolls"/>
    <property type="match status" value="1"/>
</dbReference>
<evidence type="ECO:0000256" key="4">
    <source>
        <dbReference type="ARBA" id="ARBA00022692"/>
    </source>
</evidence>
<dbReference type="PROSITE" id="PS50042">
    <property type="entry name" value="CNMP_BINDING_3"/>
    <property type="match status" value="1"/>
</dbReference>
<name>A0A7S4UYX9_GUITH</name>
<dbReference type="SUPFAM" id="SSF49562">
    <property type="entry name" value="C2 domain (Calcium/lipid-binding domain, CaLB)"/>
    <property type="match status" value="1"/>
</dbReference>
<evidence type="ECO:0000259" key="15">
    <source>
        <dbReference type="PROSITE" id="PS50020"/>
    </source>
</evidence>
<evidence type="ECO:0000256" key="13">
    <source>
        <dbReference type="SAM" id="Phobius"/>
    </source>
</evidence>
<dbReference type="SUPFAM" id="SSF51045">
    <property type="entry name" value="WW domain"/>
    <property type="match status" value="1"/>
</dbReference>
<dbReference type="CDD" id="cd00038">
    <property type="entry name" value="CAP_ED"/>
    <property type="match status" value="1"/>
</dbReference>
<evidence type="ECO:0000256" key="1">
    <source>
        <dbReference type="ARBA" id="ARBA00004141"/>
    </source>
</evidence>
<dbReference type="InterPro" id="IPR003938">
    <property type="entry name" value="K_chnl_volt-dep_EAG/ELK/ERG"/>
</dbReference>
<dbReference type="PROSITE" id="PS50020">
    <property type="entry name" value="WW_DOMAIN_2"/>
    <property type="match status" value="1"/>
</dbReference>
<dbReference type="Gene3D" id="2.60.40.150">
    <property type="entry name" value="C2 domain"/>
    <property type="match status" value="1"/>
</dbReference>
<feature type="transmembrane region" description="Helical" evidence="13">
    <location>
        <begin position="427"/>
        <end position="446"/>
    </location>
</feature>
<dbReference type="SUPFAM" id="SSF51206">
    <property type="entry name" value="cAMP-binding domain-like"/>
    <property type="match status" value="1"/>
</dbReference>
<evidence type="ECO:0000256" key="7">
    <source>
        <dbReference type="ARBA" id="ARBA00022882"/>
    </source>
</evidence>
<dbReference type="GO" id="GO:0042391">
    <property type="term" value="P:regulation of membrane potential"/>
    <property type="evidence" value="ECO:0007669"/>
    <property type="project" value="TreeGrafter"/>
</dbReference>
<dbReference type="SUPFAM" id="SSF81324">
    <property type="entry name" value="Voltage-gated potassium channels"/>
    <property type="match status" value="1"/>
</dbReference>
<dbReference type="InterPro" id="IPR036020">
    <property type="entry name" value="WW_dom_sf"/>
</dbReference>
<dbReference type="Pfam" id="PF00520">
    <property type="entry name" value="Ion_trans"/>
    <property type="match status" value="1"/>
</dbReference>
<feature type="domain" description="C2" evidence="14">
    <location>
        <begin position="781"/>
        <end position="902"/>
    </location>
</feature>
<dbReference type="GO" id="GO:0005249">
    <property type="term" value="F:voltage-gated potassium channel activity"/>
    <property type="evidence" value="ECO:0007669"/>
    <property type="project" value="InterPro"/>
</dbReference>
<dbReference type="Pfam" id="PF00168">
    <property type="entry name" value="C2"/>
    <property type="match status" value="1"/>
</dbReference>
<keyword evidence="9 13" id="KW-1133">Transmembrane helix</keyword>
<dbReference type="GO" id="GO:0034702">
    <property type="term" value="C:monoatomic ion channel complex"/>
    <property type="evidence" value="ECO:0007669"/>
    <property type="project" value="UniProtKB-KW"/>
</dbReference>
<keyword evidence="4 13" id="KW-0812">Transmembrane</keyword>
<feature type="domain" description="Cyclic nucleotide-binding" evidence="16">
    <location>
        <begin position="538"/>
        <end position="639"/>
    </location>
</feature>
<evidence type="ECO:0000256" key="11">
    <source>
        <dbReference type="ARBA" id="ARBA00023136"/>
    </source>
</evidence>
<keyword evidence="5" id="KW-0677">Repeat</keyword>
<dbReference type="PANTHER" id="PTHR10217:SF435">
    <property type="entry name" value="POTASSIUM VOLTAGE-GATED CHANNEL PROTEIN EAG"/>
    <property type="match status" value="1"/>
</dbReference>
<accession>A0A7S4UYX9</accession>
<dbReference type="InterPro" id="IPR000008">
    <property type="entry name" value="C2_dom"/>
</dbReference>
<organism evidence="17">
    <name type="scientific">Guillardia theta</name>
    <name type="common">Cryptophyte</name>
    <name type="synonym">Cryptomonas phi</name>
    <dbReference type="NCBI Taxonomy" id="55529"/>
    <lineage>
        <taxon>Eukaryota</taxon>
        <taxon>Cryptophyceae</taxon>
        <taxon>Pyrenomonadales</taxon>
        <taxon>Geminigeraceae</taxon>
        <taxon>Guillardia</taxon>
    </lineage>
</organism>
<dbReference type="InterPro" id="IPR003409">
    <property type="entry name" value="MORN"/>
</dbReference>
<evidence type="ECO:0000256" key="8">
    <source>
        <dbReference type="ARBA" id="ARBA00022958"/>
    </source>
</evidence>
<keyword evidence="8" id="KW-0630">Potassium</keyword>
<proteinExistence type="predicted"/>
<comment type="subcellular location">
    <subcellularLocation>
        <location evidence="1">Membrane</location>
        <topology evidence="1">Multi-pass membrane protein</topology>
    </subcellularLocation>
</comment>
<dbReference type="Gene3D" id="2.20.70.10">
    <property type="match status" value="1"/>
</dbReference>
<evidence type="ECO:0008006" key="18">
    <source>
        <dbReference type="Google" id="ProtNLM"/>
    </source>
</evidence>
<keyword evidence="7" id="KW-0851">Voltage-gated channel</keyword>
<sequence>MEQDTNRMNNGERRMSATQQVLTRLTSKSRLLQGIFGVQAHTSSSASSKLSSWWLLERKGLDDNENQTPPDNEPVLMLPSEPRLFQQPVWRQHRSGKGLIEALKYKLKPKSRKNKIKPSTGKNMEKMQNDLDENEKLNDPQNFLIEIPLFMFNPRARTMILWDFIMVALVIFTAALSPFRLSFEASQVDFRSSIKGWALYDTDFILIEYVVDVFFTIDMLVKIRTAYVKEVNREYTVVVDNVQVVLHYLKYNLLLDVICAVPWELFYNWQHVFQGGPVNKPQYIFSLARMLRLFKLRRLWELFEITRIGTLDRDIKRIREFLAVRMESLRFLNIIFAFFFSLHWFACGIFYIGIWFTKKYKLNSWIARVQYVILVCGQTTSCYSEKITMSSIYAPISRQYLISIYWLTTTMTQVGYGDITPATEYEVYALTVAMLVGASIFSYIVGNTSQFLDELQGKDVNIDVAMQRKSKLMSYVAVPKDLRDQAMHYFERDFRSPVQLMNFLVQDLPDNLTAELKLRLWHQALYMQNGNRMVLNPLLNSFSANIIAKIVQSLKNRIYIPNQFVLRKGVWTSFIFFVASGAFEIVNDENTLNFIHLMPGFFSGENCLIRGQENSICNIRAADWSNLLILERADLDSILIGHDDETVWLLNFCQMRWPLFKAVVSLCEALQDIYSNSVSYDPLKTVERISMLKMDDLKEQSLQTVQRARSSSLSKDDSQDHEVLLQDLIEGVSTDNVDIAIFHSLFKQTAYDSSLVKNVIAFCRSLVQHGDTFDLSIHWLASEEVMQRVEQEHQAHFPRSQLVVECMDANLFETNRNFNPFCRICFIGSSYETLTAEYKNECVWNETFVWSASHSMEGEEIRAFVFDYVNEATQVLIGMCDIQIDAIPPQQLLLDKFPLQDLQGFDVGHLRLSLKYTPLQIRLAEANDEVGDFTEGKSARFVEHLIPIAKYLYEQVNQVEAESKQMLQRLVSEAEVLGERIFRLHGSKYRNLKQQTRKLLQSLNKLAKVTKLTNEGDGSIRRIDAGMLSTWKKYESPKTGRSFWMNKYTRAMSHESPSKQGGSKEFNDLTAGMESCFLQDLPGAWIQKVSRSTGLTYFQNVMSGETSWKHPAIKSSSREQLALFDGVISVSLLEKMKFQFKVKAVAIPTRAYWADDTVEIPKEYKMVGKEIYVLDPFMQWRTCTWKEDFAQHDKHREAIQYAENQDRLLLLAEVKRGADVSVGFIQFKDGFQYYGQMTQELPHGFGIDLYPDSSLYSGEFSQGARHGFGYYQHKELSYTGYWHRGKRHGVGIETISICGYALETFTSFSHGILRLREKLGAENSQQVSALRKMLETRGKQNLLWGEKARLIAKQIASMTVMDTEILIPDQPLQT</sequence>
<dbReference type="PRINTS" id="PR01463">
    <property type="entry name" value="EAGCHANLFMLY"/>
</dbReference>
<evidence type="ECO:0000256" key="3">
    <source>
        <dbReference type="ARBA" id="ARBA00022538"/>
    </source>
</evidence>
<protein>
    <recommendedName>
        <fullName evidence="18">WW domain-containing protein</fullName>
    </recommendedName>
</protein>
<reference evidence="17" key="1">
    <citation type="submission" date="2021-01" db="EMBL/GenBank/DDBJ databases">
        <authorList>
            <person name="Corre E."/>
            <person name="Pelletier E."/>
            <person name="Niang G."/>
            <person name="Scheremetjew M."/>
            <person name="Finn R."/>
            <person name="Kale V."/>
            <person name="Holt S."/>
            <person name="Cochrane G."/>
            <person name="Meng A."/>
            <person name="Brown T."/>
            <person name="Cohen L."/>
        </authorList>
    </citation>
    <scope>NUCLEOTIDE SEQUENCE</scope>
    <source>
        <strain evidence="17">CCMP 2712</strain>
    </source>
</reference>
<keyword evidence="3" id="KW-0633">Potassium transport</keyword>
<dbReference type="Gene3D" id="2.20.110.10">
    <property type="entry name" value="Histone H3 K4-specific methyltransferase SET7/9 N-terminal domain"/>
    <property type="match status" value="1"/>
</dbReference>
<dbReference type="Gene3D" id="1.10.287.70">
    <property type="match status" value="1"/>
</dbReference>
<dbReference type="InterPro" id="IPR018490">
    <property type="entry name" value="cNMP-bd_dom_sf"/>
</dbReference>
<evidence type="ECO:0000313" key="17">
    <source>
        <dbReference type="EMBL" id="CAE2337540.1"/>
    </source>
</evidence>
<keyword evidence="12" id="KW-0407">Ion channel</keyword>
<evidence type="ECO:0000259" key="16">
    <source>
        <dbReference type="PROSITE" id="PS50042"/>
    </source>
</evidence>
<dbReference type="PROSITE" id="PS50004">
    <property type="entry name" value="C2"/>
    <property type="match status" value="1"/>
</dbReference>
<dbReference type="GO" id="GO:0005886">
    <property type="term" value="C:plasma membrane"/>
    <property type="evidence" value="ECO:0007669"/>
    <property type="project" value="TreeGrafter"/>
</dbReference>
<dbReference type="InterPro" id="IPR001202">
    <property type="entry name" value="WW_dom"/>
</dbReference>
<evidence type="ECO:0000256" key="9">
    <source>
        <dbReference type="ARBA" id="ARBA00022989"/>
    </source>
</evidence>
<evidence type="ECO:0000256" key="2">
    <source>
        <dbReference type="ARBA" id="ARBA00022448"/>
    </source>
</evidence>
<dbReference type="SMART" id="SM00698">
    <property type="entry name" value="MORN"/>
    <property type="match status" value="3"/>
</dbReference>
<keyword evidence="6" id="KW-0631">Potassium channel</keyword>
<dbReference type="InterPro" id="IPR000595">
    <property type="entry name" value="cNMP-bd_dom"/>
</dbReference>
<dbReference type="Pfam" id="PF02493">
    <property type="entry name" value="MORN"/>
    <property type="match status" value="2"/>
</dbReference>
<feature type="domain" description="WW" evidence="15">
    <location>
        <begin position="1079"/>
        <end position="1113"/>
    </location>
</feature>
<keyword evidence="10" id="KW-0406">Ion transport</keyword>
<evidence type="ECO:0000256" key="12">
    <source>
        <dbReference type="ARBA" id="ARBA00023303"/>
    </source>
</evidence>
<feature type="transmembrane region" description="Helical" evidence="13">
    <location>
        <begin position="159"/>
        <end position="177"/>
    </location>
</feature>
<evidence type="ECO:0000256" key="5">
    <source>
        <dbReference type="ARBA" id="ARBA00022737"/>
    </source>
</evidence>
<dbReference type="InterPro" id="IPR005821">
    <property type="entry name" value="Ion_trans_dom"/>
</dbReference>
<evidence type="ECO:0000259" key="14">
    <source>
        <dbReference type="PROSITE" id="PS50004"/>
    </source>
</evidence>
<dbReference type="Pfam" id="PF00027">
    <property type="entry name" value="cNMP_binding"/>
    <property type="match status" value="1"/>
</dbReference>
<keyword evidence="2" id="KW-0813">Transport</keyword>
<dbReference type="InterPro" id="IPR035892">
    <property type="entry name" value="C2_domain_sf"/>
</dbReference>
<feature type="transmembrane region" description="Helical" evidence="13">
    <location>
        <begin position="564"/>
        <end position="583"/>
    </location>
</feature>
<gene>
    <name evidence="17" type="ORF">GTHE00462_LOCUS37104</name>
</gene>
<keyword evidence="11 13" id="KW-0472">Membrane</keyword>
<evidence type="ECO:0000256" key="6">
    <source>
        <dbReference type="ARBA" id="ARBA00022826"/>
    </source>
</evidence>
<dbReference type="SMART" id="SM00456">
    <property type="entry name" value="WW"/>
    <property type="match status" value="2"/>
</dbReference>
<feature type="transmembrane region" description="Helical" evidence="13">
    <location>
        <begin position="331"/>
        <end position="356"/>
    </location>
</feature>
<dbReference type="EMBL" id="HBKN01047550">
    <property type="protein sequence ID" value="CAE2337540.1"/>
    <property type="molecule type" value="Transcribed_RNA"/>
</dbReference>
<dbReference type="InterPro" id="IPR050818">
    <property type="entry name" value="KCNH_animal-type"/>
</dbReference>
<dbReference type="PROSITE" id="PS01159">
    <property type="entry name" value="WW_DOMAIN_1"/>
    <property type="match status" value="1"/>
</dbReference>
<dbReference type="PANTHER" id="PTHR10217">
    <property type="entry name" value="VOLTAGE AND LIGAND GATED POTASSIUM CHANNEL"/>
    <property type="match status" value="1"/>
</dbReference>
<dbReference type="SUPFAM" id="SSF82185">
    <property type="entry name" value="Histone H3 K4-specific methyltransferase SET7/9 N-terminal domain"/>
    <property type="match status" value="1"/>
</dbReference>
<evidence type="ECO:0000256" key="10">
    <source>
        <dbReference type="ARBA" id="ARBA00023065"/>
    </source>
</evidence>
<dbReference type="InterPro" id="IPR014710">
    <property type="entry name" value="RmlC-like_jellyroll"/>
</dbReference>